<evidence type="ECO:0000313" key="2">
    <source>
        <dbReference type="Proteomes" id="UP000000925"/>
    </source>
</evidence>
<evidence type="ECO:0000313" key="1">
    <source>
        <dbReference type="EMBL" id="ADE55401.1"/>
    </source>
</evidence>
<gene>
    <name evidence="1" type="ordered locus">Caka_2385</name>
</gene>
<accession>D5ENC5</accession>
<dbReference type="AlphaFoldDB" id="D5ENC5"/>
<dbReference type="OrthoDB" id="9797391at2"/>
<dbReference type="Proteomes" id="UP000000925">
    <property type="component" value="Chromosome"/>
</dbReference>
<proteinExistence type="predicted"/>
<dbReference type="eggNOG" id="COG3233">
    <property type="taxonomic scope" value="Bacteria"/>
</dbReference>
<dbReference type="CDD" id="cd11374">
    <property type="entry name" value="CE4_u10"/>
    <property type="match status" value="1"/>
</dbReference>
<dbReference type="Pfam" id="PF10096">
    <property type="entry name" value="DUF2334"/>
    <property type="match status" value="1"/>
</dbReference>
<dbReference type="EMBL" id="CP001998">
    <property type="protein sequence ID" value="ADE55401.1"/>
    <property type="molecule type" value="Genomic_DNA"/>
</dbReference>
<dbReference type="InterPro" id="IPR011330">
    <property type="entry name" value="Glyco_hydro/deAcase_b/a-brl"/>
</dbReference>
<dbReference type="KEGG" id="caa:Caka_2385"/>
<dbReference type="InterPro" id="IPR018763">
    <property type="entry name" value="DUF2334"/>
</dbReference>
<reference evidence="1 2" key="1">
    <citation type="journal article" date="2010" name="Stand. Genomic Sci.">
        <title>Complete genome sequence of Coraliomargarita akajimensis type strain (04OKA010-24).</title>
        <authorList>
            <person name="Mavromatis K."/>
            <person name="Abt B."/>
            <person name="Brambilla E."/>
            <person name="Lapidus A."/>
            <person name="Copeland A."/>
            <person name="Deshpande S."/>
            <person name="Nolan M."/>
            <person name="Lucas S."/>
            <person name="Tice H."/>
            <person name="Cheng J.F."/>
            <person name="Han C."/>
            <person name="Detter J.C."/>
            <person name="Woyke T."/>
            <person name="Goodwin L."/>
            <person name="Pitluck S."/>
            <person name="Held B."/>
            <person name="Brettin T."/>
            <person name="Tapia R."/>
            <person name="Ivanova N."/>
            <person name="Mikhailova N."/>
            <person name="Pati A."/>
            <person name="Liolios K."/>
            <person name="Chen A."/>
            <person name="Palaniappan K."/>
            <person name="Land M."/>
            <person name="Hauser L."/>
            <person name="Chang Y.J."/>
            <person name="Jeffries C.D."/>
            <person name="Rohde M."/>
            <person name="Goker M."/>
            <person name="Bristow J."/>
            <person name="Eisen J.A."/>
            <person name="Markowitz V."/>
            <person name="Hugenholtz P."/>
            <person name="Klenk H.P."/>
            <person name="Kyrpides N.C."/>
        </authorList>
    </citation>
    <scope>NUCLEOTIDE SEQUENCE [LARGE SCALE GENOMIC DNA]</scope>
    <source>
        <strain evidence="2">DSM 45221 / IAM 15411 / JCM 23193 / KCTC 12865</strain>
    </source>
</reference>
<protein>
    <recommendedName>
        <fullName evidence="3">Polysaccharide deacetylase</fullName>
    </recommendedName>
</protein>
<dbReference type="SUPFAM" id="SSF88713">
    <property type="entry name" value="Glycoside hydrolase/deacetylase"/>
    <property type="match status" value="1"/>
</dbReference>
<dbReference type="STRING" id="583355.Caka_2385"/>
<organism evidence="1 2">
    <name type="scientific">Coraliomargarita akajimensis (strain DSM 45221 / IAM 15411 / JCM 23193 / KCTC 12865 / 04OKA010-24)</name>
    <dbReference type="NCBI Taxonomy" id="583355"/>
    <lineage>
        <taxon>Bacteria</taxon>
        <taxon>Pseudomonadati</taxon>
        <taxon>Verrucomicrobiota</taxon>
        <taxon>Opitutia</taxon>
        <taxon>Puniceicoccales</taxon>
        <taxon>Coraliomargaritaceae</taxon>
        <taxon>Coraliomargarita</taxon>
    </lineage>
</organism>
<sequence length="218" mass="25113">MPETMDRVEAILHWLETLKVPPVTLLIVPGKDWSADQIDRLRELETQGHELAAHGWHHKTCPRKLYHRIHAALISRDVAEHLDLNSAGVLELMRQSGNWFVENGFVHPQLYVPPAWALGPLSPGDRVSAPYALIETTRGLIAPKTSERTPLPLTGFEADTCFRERFLRWWNQHQATKAKRTSKPLRISIHPDDLQLRVADQMEALLKEPWEYLSYRDL</sequence>
<evidence type="ECO:0008006" key="3">
    <source>
        <dbReference type="Google" id="ProtNLM"/>
    </source>
</evidence>
<dbReference type="HOGENOM" id="CLU_1183007_0_0_0"/>
<name>D5ENC5_CORAD</name>
<dbReference type="GO" id="GO:0005975">
    <property type="term" value="P:carbohydrate metabolic process"/>
    <property type="evidence" value="ECO:0007669"/>
    <property type="project" value="InterPro"/>
</dbReference>
<dbReference type="Gene3D" id="3.20.20.370">
    <property type="entry name" value="Glycoside hydrolase/deacetylase"/>
    <property type="match status" value="1"/>
</dbReference>
<keyword evidence="2" id="KW-1185">Reference proteome</keyword>